<name>A0A1V4I2S5_NITVU</name>
<reference evidence="1 2" key="1">
    <citation type="submission" date="2017-02" db="EMBL/GenBank/DDBJ databases">
        <title>Genome sequence of the nitrite-oxidizing bacterium Nitrobacter vulgaris strain Ab1.</title>
        <authorList>
            <person name="Mellbye B.L."/>
            <person name="Davis E.W."/>
            <person name="Spieck E."/>
            <person name="Chang J.H."/>
            <person name="Bottomley P.J."/>
            <person name="Sayavedra-Soto L.A."/>
        </authorList>
    </citation>
    <scope>NUCLEOTIDE SEQUENCE [LARGE SCALE GENOMIC DNA]</scope>
    <source>
        <strain evidence="1 2">Ab1</strain>
    </source>
</reference>
<dbReference type="AlphaFoldDB" id="A0A1V4I2S5"/>
<gene>
    <name evidence="1" type="ORF">B2M20_01750</name>
</gene>
<organism evidence="1 2">
    <name type="scientific">Nitrobacter vulgaris</name>
    <dbReference type="NCBI Taxonomy" id="29421"/>
    <lineage>
        <taxon>Bacteria</taxon>
        <taxon>Pseudomonadati</taxon>
        <taxon>Pseudomonadota</taxon>
        <taxon>Alphaproteobacteria</taxon>
        <taxon>Hyphomicrobiales</taxon>
        <taxon>Nitrobacteraceae</taxon>
        <taxon>Nitrobacter</taxon>
    </lineage>
</organism>
<keyword evidence="2" id="KW-1185">Reference proteome</keyword>
<dbReference type="EMBL" id="MWPQ01000004">
    <property type="protein sequence ID" value="OPH84513.1"/>
    <property type="molecule type" value="Genomic_DNA"/>
</dbReference>
<accession>A0A1V4I2S5</accession>
<proteinExistence type="predicted"/>
<dbReference type="Proteomes" id="UP000189940">
    <property type="component" value="Unassembled WGS sequence"/>
</dbReference>
<dbReference type="OrthoDB" id="8138403at2"/>
<comment type="caution">
    <text evidence="1">The sequence shown here is derived from an EMBL/GenBank/DDBJ whole genome shotgun (WGS) entry which is preliminary data.</text>
</comment>
<sequence>MALVSVDAHAGWWSRAPVDFEDCAAGAEKNATSSEEKGRRLTACEARFAGRRKPGGGYTYYDFMQNRHFDIAGPNPTTEEQRHIDEQYAAFLKDQRRSIIAAAFFQKRQQAEQANATPVASDKADPVNIRLAPAPKTPVKRLAVLPRPRPKAAPHCGDDILSACNWSRISTGVQDLKNALFGSLAKTSTNDAQAVRAHLPAKPPVQTAK</sequence>
<evidence type="ECO:0000313" key="1">
    <source>
        <dbReference type="EMBL" id="OPH84513.1"/>
    </source>
</evidence>
<protein>
    <submittedName>
        <fullName evidence="1">Uncharacterized protein</fullName>
    </submittedName>
</protein>
<evidence type="ECO:0000313" key="2">
    <source>
        <dbReference type="Proteomes" id="UP000189940"/>
    </source>
</evidence>